<evidence type="ECO:0000256" key="1">
    <source>
        <dbReference type="SAM" id="MobiDB-lite"/>
    </source>
</evidence>
<proteinExistence type="predicted"/>
<organism evidence="2 3">
    <name type="scientific">Dreissena polymorpha</name>
    <name type="common">Zebra mussel</name>
    <name type="synonym">Mytilus polymorpha</name>
    <dbReference type="NCBI Taxonomy" id="45954"/>
    <lineage>
        <taxon>Eukaryota</taxon>
        <taxon>Metazoa</taxon>
        <taxon>Spiralia</taxon>
        <taxon>Lophotrochozoa</taxon>
        <taxon>Mollusca</taxon>
        <taxon>Bivalvia</taxon>
        <taxon>Autobranchia</taxon>
        <taxon>Heteroconchia</taxon>
        <taxon>Euheterodonta</taxon>
        <taxon>Imparidentia</taxon>
        <taxon>Neoheterodontei</taxon>
        <taxon>Myida</taxon>
        <taxon>Dreissenoidea</taxon>
        <taxon>Dreissenidae</taxon>
        <taxon>Dreissena</taxon>
    </lineage>
</organism>
<keyword evidence="3" id="KW-1185">Reference proteome</keyword>
<accession>A0A9D4E8C0</accession>
<evidence type="ECO:0000313" key="3">
    <source>
        <dbReference type="Proteomes" id="UP000828390"/>
    </source>
</evidence>
<sequence length="54" mass="6377">MLKGDYGQHHDIPMRAEDETHVTVEEEKLKRWKQKFLFILNQPDTPTLSDIPEA</sequence>
<dbReference type="EMBL" id="JAIWYP010000009">
    <property type="protein sequence ID" value="KAH3774149.1"/>
    <property type="molecule type" value="Genomic_DNA"/>
</dbReference>
<reference evidence="2" key="2">
    <citation type="submission" date="2020-11" db="EMBL/GenBank/DDBJ databases">
        <authorList>
            <person name="McCartney M.A."/>
            <person name="Auch B."/>
            <person name="Kono T."/>
            <person name="Mallez S."/>
            <person name="Becker A."/>
            <person name="Gohl D.M."/>
            <person name="Silverstein K.A.T."/>
            <person name="Koren S."/>
            <person name="Bechman K.B."/>
            <person name="Herman A."/>
            <person name="Abrahante J.E."/>
            <person name="Garbe J."/>
        </authorList>
    </citation>
    <scope>NUCLEOTIDE SEQUENCE</scope>
    <source>
        <strain evidence="2">Duluth1</strain>
        <tissue evidence="2">Whole animal</tissue>
    </source>
</reference>
<dbReference type="Proteomes" id="UP000828390">
    <property type="component" value="Unassembled WGS sequence"/>
</dbReference>
<reference evidence="2" key="1">
    <citation type="journal article" date="2019" name="bioRxiv">
        <title>The Genome of the Zebra Mussel, Dreissena polymorpha: A Resource for Invasive Species Research.</title>
        <authorList>
            <person name="McCartney M.A."/>
            <person name="Auch B."/>
            <person name="Kono T."/>
            <person name="Mallez S."/>
            <person name="Zhang Y."/>
            <person name="Obille A."/>
            <person name="Becker A."/>
            <person name="Abrahante J.E."/>
            <person name="Garbe J."/>
            <person name="Badalamenti J.P."/>
            <person name="Herman A."/>
            <person name="Mangelson H."/>
            <person name="Liachko I."/>
            <person name="Sullivan S."/>
            <person name="Sone E.D."/>
            <person name="Koren S."/>
            <person name="Silverstein K.A.T."/>
            <person name="Beckman K.B."/>
            <person name="Gohl D.M."/>
        </authorList>
    </citation>
    <scope>NUCLEOTIDE SEQUENCE</scope>
    <source>
        <strain evidence="2">Duluth1</strain>
        <tissue evidence="2">Whole animal</tissue>
    </source>
</reference>
<comment type="caution">
    <text evidence="2">The sequence shown here is derived from an EMBL/GenBank/DDBJ whole genome shotgun (WGS) entry which is preliminary data.</text>
</comment>
<evidence type="ECO:0000313" key="2">
    <source>
        <dbReference type="EMBL" id="KAH3774149.1"/>
    </source>
</evidence>
<gene>
    <name evidence="2" type="ORF">DPMN_175523</name>
</gene>
<name>A0A9D4E8C0_DREPO</name>
<dbReference type="AlphaFoldDB" id="A0A9D4E8C0"/>
<feature type="region of interest" description="Disordered" evidence="1">
    <location>
        <begin position="1"/>
        <end position="21"/>
    </location>
</feature>
<protein>
    <submittedName>
        <fullName evidence="2">Uncharacterized protein</fullName>
    </submittedName>
</protein>